<proteinExistence type="predicted"/>
<dbReference type="EMBL" id="JBHTJS010000020">
    <property type="protein sequence ID" value="MFD1007705.1"/>
    <property type="molecule type" value="Genomic_DNA"/>
</dbReference>
<evidence type="ECO:0000313" key="1">
    <source>
        <dbReference type="EMBL" id="MFD1007705.1"/>
    </source>
</evidence>
<reference evidence="2" key="1">
    <citation type="journal article" date="2019" name="Int. J. Syst. Evol. Microbiol.">
        <title>The Global Catalogue of Microorganisms (GCM) 10K type strain sequencing project: providing services to taxonomists for standard genome sequencing and annotation.</title>
        <authorList>
            <consortium name="The Broad Institute Genomics Platform"/>
            <consortium name="The Broad Institute Genome Sequencing Center for Infectious Disease"/>
            <person name="Wu L."/>
            <person name="Ma J."/>
        </authorList>
    </citation>
    <scope>NUCLEOTIDE SEQUENCE [LARGE SCALE GENOMIC DNA]</scope>
    <source>
        <strain evidence="2">CCUG 60525</strain>
    </source>
</reference>
<dbReference type="RefSeq" id="WP_379557698.1">
    <property type="nucleotide sequence ID" value="NZ_JBHTJS010000020.1"/>
</dbReference>
<accession>A0ABW3KHB3</accession>
<comment type="caution">
    <text evidence="1">The sequence shown here is derived from an EMBL/GenBank/DDBJ whole genome shotgun (WGS) entry which is preliminary data.</text>
</comment>
<protein>
    <submittedName>
        <fullName evidence="1">Uncharacterized protein</fullName>
    </submittedName>
</protein>
<dbReference type="Proteomes" id="UP001597048">
    <property type="component" value="Unassembled WGS sequence"/>
</dbReference>
<evidence type="ECO:0000313" key="2">
    <source>
        <dbReference type="Proteomes" id="UP001597048"/>
    </source>
</evidence>
<sequence>TVLSVRSNLDQIERKLIMRRPCPPNPQELIKAILVDFEAKLGDKASETAANINPMAAALMSGSGNKFTFKIENGETTMNGERL</sequence>
<name>A0ABW3KHB3_9GAMM</name>
<feature type="non-terminal residue" evidence="1">
    <location>
        <position position="1"/>
    </location>
</feature>
<gene>
    <name evidence="1" type="ORF">ACFQ1C_06010</name>
</gene>
<organism evidence="1 2">
    <name type="scientific">Oceanisphaera ostreae</name>
    <dbReference type="NCBI Taxonomy" id="914151"/>
    <lineage>
        <taxon>Bacteria</taxon>
        <taxon>Pseudomonadati</taxon>
        <taxon>Pseudomonadota</taxon>
        <taxon>Gammaproteobacteria</taxon>
        <taxon>Aeromonadales</taxon>
        <taxon>Aeromonadaceae</taxon>
        <taxon>Oceanisphaera</taxon>
    </lineage>
</organism>
<keyword evidence="2" id="KW-1185">Reference proteome</keyword>